<dbReference type="GO" id="GO:0015020">
    <property type="term" value="F:glucuronosyltransferase activity"/>
    <property type="evidence" value="ECO:0007669"/>
    <property type="project" value="UniProtKB-EC"/>
</dbReference>
<organism evidence="13">
    <name type="scientific">Menopon gallinae</name>
    <name type="common">poultry shaft louse</name>
    <dbReference type="NCBI Taxonomy" id="328185"/>
    <lineage>
        <taxon>Eukaryota</taxon>
        <taxon>Metazoa</taxon>
        <taxon>Ecdysozoa</taxon>
        <taxon>Arthropoda</taxon>
        <taxon>Hexapoda</taxon>
        <taxon>Insecta</taxon>
        <taxon>Pterygota</taxon>
        <taxon>Neoptera</taxon>
        <taxon>Paraneoptera</taxon>
        <taxon>Psocodea</taxon>
        <taxon>Troctomorpha</taxon>
        <taxon>Phthiraptera</taxon>
        <taxon>Amblycera</taxon>
        <taxon>Menoponidae</taxon>
        <taxon>Menopon</taxon>
    </lineage>
</organism>
<evidence type="ECO:0000256" key="3">
    <source>
        <dbReference type="ARBA" id="ARBA00022676"/>
    </source>
</evidence>
<keyword evidence="4 11" id="KW-0808">Transferase</keyword>
<comment type="subcellular location">
    <subcellularLocation>
        <location evidence="10">Endomembrane system</location>
        <topology evidence="10">Single-pass type I membrane protein</topology>
    </subcellularLocation>
    <subcellularLocation>
        <location evidence="1">Endoplasmic reticulum</location>
    </subcellularLocation>
    <subcellularLocation>
        <location evidence="12">Membrane</location>
        <topology evidence="12">Single-pass membrane protein</topology>
    </subcellularLocation>
</comment>
<dbReference type="Gene3D" id="3.40.50.2000">
    <property type="entry name" value="Glycogen Phosphorylase B"/>
    <property type="match status" value="1"/>
</dbReference>
<dbReference type="GO" id="GO:0005783">
    <property type="term" value="C:endoplasmic reticulum"/>
    <property type="evidence" value="ECO:0007669"/>
    <property type="project" value="UniProtKB-SubCell"/>
</dbReference>
<dbReference type="AlphaFoldDB" id="A0AAW2IA02"/>
<evidence type="ECO:0000313" key="13">
    <source>
        <dbReference type="EMBL" id="KAL0278683.1"/>
    </source>
</evidence>
<accession>A0AAW2IA02</accession>
<dbReference type="PROSITE" id="PS00375">
    <property type="entry name" value="UDPGT"/>
    <property type="match status" value="1"/>
</dbReference>
<evidence type="ECO:0000256" key="8">
    <source>
        <dbReference type="ARBA" id="ARBA00023136"/>
    </source>
</evidence>
<evidence type="ECO:0000256" key="9">
    <source>
        <dbReference type="ARBA" id="ARBA00023180"/>
    </source>
</evidence>
<name>A0AAW2IA02_9NEOP</name>
<evidence type="ECO:0000256" key="11">
    <source>
        <dbReference type="RuleBase" id="RU003718"/>
    </source>
</evidence>
<sequence>MFEPYIRELAQRGHKITLISHFPVKKQSPNITFISLEGTAEEILFNSLSLKDKDVLLSSPFSALETLNNWGQKACDTALSHPPIRRLIDSKPKFDLVIVEYFNTDCFSVFSYIFKAPLMAIFSSVLMPWHYDRFGSPDNPSYIVNHMNNYPSEMNLKQRVLNTIATFGLKIYYRVFFSWPTDKIIRKHLKEGIPPVSEIVKNTSVFLVNSHFSVFQARPLVPGIVEVGGIHTGPGAALPKHLKDYLDKGSTILGYTIDEERRKAIANTFRKLPLNVIWKWENDTMPDKPSNVLIQKWIPQNDLLAHPNVKLFVTHSGLMGTEEAVYHGVPMVMIPLFGDQPINAASCKEKGLGVVVDYLTVTEETFSNAVRTVLEDKRYKERADYASKTFRDRPMSSMNSAIYWTEYVIRYKGAPHLRSAAVHLPWYSEYLLDVLLIFCSVIYAVFSVAKFLVKKCLKFVKGEKKKQKRQ</sequence>
<dbReference type="InterPro" id="IPR050271">
    <property type="entry name" value="UDP-glycosyltransferase"/>
</dbReference>
<dbReference type="PANTHER" id="PTHR48043">
    <property type="entry name" value="EG:EG0003.4 PROTEIN-RELATED"/>
    <property type="match status" value="1"/>
</dbReference>
<evidence type="ECO:0000256" key="2">
    <source>
        <dbReference type="ARBA" id="ARBA00009995"/>
    </source>
</evidence>
<dbReference type="InterPro" id="IPR035595">
    <property type="entry name" value="UDP_glycos_trans_CS"/>
</dbReference>
<protein>
    <recommendedName>
        <fullName evidence="12">UDP-glucuronosyltransferase</fullName>
        <ecNumber evidence="12">2.4.1.17</ecNumber>
    </recommendedName>
</protein>
<dbReference type="GO" id="GO:0016020">
    <property type="term" value="C:membrane"/>
    <property type="evidence" value="ECO:0007669"/>
    <property type="project" value="UniProtKB-SubCell"/>
</dbReference>
<reference evidence="13" key="1">
    <citation type="journal article" date="2024" name="Gigascience">
        <title>Chromosome-level genome of the poultry shaft louse Menopon gallinae provides insight into the host-switching and adaptive evolution of parasitic lice.</title>
        <authorList>
            <person name="Xu Y."/>
            <person name="Ma L."/>
            <person name="Liu S."/>
            <person name="Liang Y."/>
            <person name="Liu Q."/>
            <person name="He Z."/>
            <person name="Tian L."/>
            <person name="Duan Y."/>
            <person name="Cai W."/>
            <person name="Li H."/>
            <person name="Song F."/>
        </authorList>
    </citation>
    <scope>NUCLEOTIDE SEQUENCE</scope>
    <source>
        <strain evidence="13">Cailab_2023a</strain>
    </source>
</reference>
<keyword evidence="3 11" id="KW-0328">Glycosyltransferase</keyword>
<feature type="transmembrane region" description="Helical" evidence="12">
    <location>
        <begin position="430"/>
        <end position="453"/>
    </location>
</feature>
<gene>
    <name evidence="13" type="ORF">PYX00_000433</name>
</gene>
<keyword evidence="9" id="KW-0325">Glycoprotein</keyword>
<dbReference type="EMBL" id="JARGDH010000001">
    <property type="protein sequence ID" value="KAL0278683.1"/>
    <property type="molecule type" value="Genomic_DNA"/>
</dbReference>
<dbReference type="FunFam" id="3.40.50.2000:FF:000050">
    <property type="entry name" value="UDP-glucuronosyltransferase"/>
    <property type="match status" value="1"/>
</dbReference>
<dbReference type="InterPro" id="IPR002213">
    <property type="entry name" value="UDP_glucos_trans"/>
</dbReference>
<dbReference type="PANTHER" id="PTHR48043:SF114">
    <property type="entry name" value="IP04436P-RELATED"/>
    <property type="match status" value="1"/>
</dbReference>
<evidence type="ECO:0000256" key="10">
    <source>
        <dbReference type="ARBA" id="ARBA00046288"/>
    </source>
</evidence>
<evidence type="ECO:0000256" key="6">
    <source>
        <dbReference type="ARBA" id="ARBA00022824"/>
    </source>
</evidence>
<keyword evidence="6" id="KW-0256">Endoplasmic reticulum</keyword>
<dbReference type="EC" id="2.4.1.17" evidence="12"/>
<keyword evidence="8 12" id="KW-0472">Membrane</keyword>
<comment type="similarity">
    <text evidence="2 11">Belongs to the UDP-glycosyltransferase family.</text>
</comment>
<dbReference type="CDD" id="cd03784">
    <property type="entry name" value="GT1_Gtf-like"/>
    <property type="match status" value="1"/>
</dbReference>
<evidence type="ECO:0000256" key="12">
    <source>
        <dbReference type="RuleBase" id="RU362059"/>
    </source>
</evidence>
<proteinExistence type="inferred from homology"/>
<comment type="catalytic activity">
    <reaction evidence="12">
        <text>glucuronate acceptor + UDP-alpha-D-glucuronate = acceptor beta-D-glucuronoside + UDP + H(+)</text>
        <dbReference type="Rhea" id="RHEA:21032"/>
        <dbReference type="ChEBI" id="CHEBI:15378"/>
        <dbReference type="ChEBI" id="CHEBI:58052"/>
        <dbReference type="ChEBI" id="CHEBI:58223"/>
        <dbReference type="ChEBI" id="CHEBI:132367"/>
        <dbReference type="ChEBI" id="CHEBI:132368"/>
        <dbReference type="EC" id="2.4.1.17"/>
    </reaction>
</comment>
<keyword evidence="5 12" id="KW-0812">Transmembrane</keyword>
<evidence type="ECO:0000256" key="7">
    <source>
        <dbReference type="ARBA" id="ARBA00022989"/>
    </source>
</evidence>
<evidence type="ECO:0000256" key="5">
    <source>
        <dbReference type="ARBA" id="ARBA00022692"/>
    </source>
</evidence>
<evidence type="ECO:0000256" key="1">
    <source>
        <dbReference type="ARBA" id="ARBA00004240"/>
    </source>
</evidence>
<keyword evidence="7 12" id="KW-1133">Transmembrane helix</keyword>
<dbReference type="Pfam" id="PF00201">
    <property type="entry name" value="UDPGT"/>
    <property type="match status" value="1"/>
</dbReference>
<dbReference type="SUPFAM" id="SSF53756">
    <property type="entry name" value="UDP-Glycosyltransferase/glycogen phosphorylase"/>
    <property type="match status" value="1"/>
</dbReference>
<comment type="caution">
    <text evidence="13">The sequence shown here is derived from an EMBL/GenBank/DDBJ whole genome shotgun (WGS) entry which is preliminary data.</text>
</comment>
<evidence type="ECO:0000256" key="4">
    <source>
        <dbReference type="ARBA" id="ARBA00022679"/>
    </source>
</evidence>